<evidence type="ECO:0000256" key="4">
    <source>
        <dbReference type="ARBA" id="ARBA00022643"/>
    </source>
</evidence>
<dbReference type="GO" id="GO:0005886">
    <property type="term" value="C:plasma membrane"/>
    <property type="evidence" value="ECO:0007669"/>
    <property type="project" value="InterPro"/>
</dbReference>
<feature type="domain" description="FMN-binding" evidence="7">
    <location>
        <begin position="66"/>
        <end position="139"/>
    </location>
</feature>
<keyword evidence="3" id="KW-0285">Flavoprotein</keyword>
<proteinExistence type="predicted"/>
<dbReference type="Proteomes" id="UP000005451">
    <property type="component" value="Unassembled WGS sequence"/>
</dbReference>
<feature type="region of interest" description="Disordered" evidence="6">
    <location>
        <begin position="1542"/>
        <end position="1646"/>
    </location>
</feature>
<feature type="compositionally biased region" description="Basic and acidic residues" evidence="6">
    <location>
        <begin position="1543"/>
        <end position="1553"/>
    </location>
</feature>
<evidence type="ECO:0000313" key="9">
    <source>
        <dbReference type="Proteomes" id="UP000005451"/>
    </source>
</evidence>
<organism evidence="8 9">
    <name type="scientific">Anaerococcus hydrogenalis DSM 7454</name>
    <dbReference type="NCBI Taxonomy" id="561177"/>
    <lineage>
        <taxon>Bacteria</taxon>
        <taxon>Bacillati</taxon>
        <taxon>Bacillota</taxon>
        <taxon>Tissierellia</taxon>
        <taxon>Tissierellales</taxon>
        <taxon>Peptoniphilaceae</taxon>
        <taxon>Anaerococcus</taxon>
    </lineage>
</organism>
<dbReference type="InterPro" id="IPR007329">
    <property type="entry name" value="FMN-bd"/>
</dbReference>
<evidence type="ECO:0000256" key="2">
    <source>
        <dbReference type="ARBA" id="ARBA00022553"/>
    </source>
</evidence>
<keyword evidence="2" id="KW-0597">Phosphoprotein</keyword>
<feature type="region of interest" description="Disordered" evidence="6">
    <location>
        <begin position="907"/>
        <end position="926"/>
    </location>
</feature>
<protein>
    <submittedName>
        <fullName evidence="8">FMN-binding domain protein</fullName>
    </submittedName>
</protein>
<dbReference type="SMART" id="SM00900">
    <property type="entry name" value="FMN_bind"/>
    <property type="match status" value="4"/>
</dbReference>
<dbReference type="PANTHER" id="PTHR36118">
    <property type="entry name" value="ION-TRANSLOCATING OXIDOREDUCTASE COMPLEX SUBUNIT G"/>
    <property type="match status" value="1"/>
</dbReference>
<keyword evidence="5" id="KW-0249">Electron transport</keyword>
<feature type="compositionally biased region" description="Basic and acidic residues" evidence="6">
    <location>
        <begin position="495"/>
        <end position="521"/>
    </location>
</feature>
<feature type="domain" description="FMN-binding" evidence="7">
    <location>
        <begin position="171"/>
        <end position="244"/>
    </location>
</feature>
<feature type="compositionally biased region" description="Basic and acidic residues" evidence="6">
    <location>
        <begin position="1628"/>
        <end position="1646"/>
    </location>
</feature>
<dbReference type="Gene3D" id="3.90.1010.20">
    <property type="match status" value="4"/>
</dbReference>
<feature type="domain" description="FMN-binding" evidence="7">
    <location>
        <begin position="413"/>
        <end position="486"/>
    </location>
</feature>
<keyword evidence="4" id="KW-0288">FMN</keyword>
<dbReference type="Pfam" id="PF04205">
    <property type="entry name" value="FMN_bind"/>
    <property type="match status" value="4"/>
</dbReference>
<dbReference type="PANTHER" id="PTHR36118:SF1">
    <property type="entry name" value="ION-TRANSLOCATING OXIDOREDUCTASE COMPLEX SUBUNIT G"/>
    <property type="match status" value="1"/>
</dbReference>
<reference evidence="8 9" key="2">
    <citation type="submission" date="2008-10" db="EMBL/GenBank/DDBJ databases">
        <title>Draft genome sequence of Anaerococcus hydrogenalis (DSM 7454).</title>
        <authorList>
            <person name="Sudarsanam P."/>
            <person name="Ley R."/>
            <person name="Guruge J."/>
            <person name="Turnbaugh P.J."/>
            <person name="Mahowald M."/>
            <person name="Liep D."/>
            <person name="Gordon J."/>
        </authorList>
    </citation>
    <scope>NUCLEOTIDE SEQUENCE [LARGE SCALE GENOMIC DNA]</scope>
    <source>
        <strain evidence="8 9">DSM 7454</strain>
    </source>
</reference>
<accession>B6WBK6</accession>
<feature type="compositionally biased region" description="Basic and acidic residues" evidence="6">
    <location>
        <begin position="1560"/>
        <end position="1613"/>
    </location>
</feature>
<dbReference type="eggNOG" id="COG3976">
    <property type="taxonomic scope" value="Bacteria"/>
</dbReference>
<dbReference type="InterPro" id="IPR010209">
    <property type="entry name" value="Ion_transpt_RnfG/RsxG"/>
</dbReference>
<name>B6WBK6_9FIRM</name>
<dbReference type="STRING" id="561177.ANHYDRO_01989"/>
<evidence type="ECO:0000259" key="7">
    <source>
        <dbReference type="SMART" id="SM00900"/>
    </source>
</evidence>
<feature type="region of interest" description="Disordered" evidence="6">
    <location>
        <begin position="487"/>
        <end position="521"/>
    </location>
</feature>
<dbReference type="GO" id="GO:0009055">
    <property type="term" value="F:electron transfer activity"/>
    <property type="evidence" value="ECO:0007669"/>
    <property type="project" value="InterPro"/>
</dbReference>
<keyword evidence="1" id="KW-0813">Transport</keyword>
<dbReference type="GO" id="GO:0022900">
    <property type="term" value="P:electron transport chain"/>
    <property type="evidence" value="ECO:0007669"/>
    <property type="project" value="InterPro"/>
</dbReference>
<dbReference type="RefSeq" id="WP_004815807.1">
    <property type="nucleotide sequence ID" value="NZ_ABXA01000047.1"/>
</dbReference>
<evidence type="ECO:0000256" key="6">
    <source>
        <dbReference type="SAM" id="MobiDB-lite"/>
    </source>
</evidence>
<feature type="region of interest" description="Disordered" evidence="6">
    <location>
        <begin position="363"/>
        <end position="396"/>
    </location>
</feature>
<dbReference type="EMBL" id="ABXA01000047">
    <property type="protein sequence ID" value="EEB35218.1"/>
    <property type="molecule type" value="Genomic_DNA"/>
</dbReference>
<sequence>MKNTFLKKALTLFIVSLASVVMIKSSIFAFEKNQRLSAVKEQKILHSKVRISKDLKDGQYEASSEGYGGLLTVRISIENGKLTDIKIISHNETEEYFKKALAVIDEILRKGSVNVDSVSGATISSNAIKDAVAKALQKAGSKEKIKVKTKKKDRKKVEGLKDGEYLGSANGYGGILTVKVTIKNGKISAIDVISQNETPQYFRRAYAVINQILSTGSVNVDSVSGATVSSNALKMAVADAIQKAGSKQQAKVQAVNNSSNANNRRGNLAGSVTIGNEDLKDGVYTGSGQGYNGPINVRVTISNGLIKNIEILSYSDDNPYFNRARSVLSRILGKPGKSVDTVSGATYSSRGIIDAVNNAIAKAGSKNQKVKQTKPSPSKNKKSNKNQKIGKSIGIGNSNKKLKDGIYEGISEGFNGPIKVRVTISKASITRVEILSHQEDDTYFAKAKSVIEKILGKPGKSVDTVSGATFSSGGIINAVNDAVSKAGGETIPSIPDKKPDVKPGENPGKKPEEKPGKKPEENIDDALKKYYNNQPLKDGEYTGWGIGYINTKKTKTYIRVENGEISEIKVGLNSEYGDDMGPFRKKAEKILSFLKGKEARLNIAKMGLYREYFEIIRNSKNPKEKVADLFGKEYLNHLKGFRGDNSESDLTLLSRTVKAYMSNRYGSKDLFDSISGATVSASGISAATREAAEKSSNDYKTNTDVKEISIISPKNKNIEVNKGEGVDFSELKVKITKKDGSSKELGWKDFQANGISIKDSDGKTIENGNDLKKYGDTRIIKAKVVHEKSLSYDDFRILVGKYSKDYIIGLEYSADGKKWYKLDKVDMDYADSRNIASHQTIDAPKSFEFEKVKIRLVSKKGNRYEYVTDKLPVNRQVQYKLLEGDNPNLPKIIYAKFELSGKESDKHLVEEKENGQKEKEKPQVKEEIEVDQKVIDTSLMESNGQKWIEGQSIRPATVRSLDPEAKIVGEIEGLPKGLTFDGKTITGTIDPIDKGWPEDGSGFKTIKLKFKAEKGDKLLVRTIEYWLYRDKDRDGISDDDDIDQGEKFTPLRANTQAIIVDGKAPSLEEYKAKFSNIPKDGSVEVSFKKEPDYSKVSERPQRVYLQFKAKNAKQVGEAYVMVVVKKAAENEKPQGKEEIEVDQKVIDTSLMESNGQQWIEGKEILPATVTSLDPEAKIVGEIEGLPKGLKFDGKTITGTPERSDKGWPEDGSGIKTLTLKFKAEKGDKLLVRKITYWLYRDKDRDGLADGDEKDLGEKFTPQRANSQAIIVDGKAPSLEDYKAKFSNIPKDGSVEVSFKKEPDYSKVSERPQRVSLQFKTKNAKEIGEAYVMVVVRKAVKKEIEVDQKVIDTSLMESNGQKWVEGQSIRPATVTSLLDGANIIPEIEGLPKGLKFDGKTISGTPERSEEGWPNDGSGFKTIKLKFKAEKGDKILVRTIEYWLYRDKDRDGISDDEDIDQGEKFTPISSNRQPIIVEGKAPSLEDYKAKFSNIPKDGSVEVSFKKEPDYSKVSDRPQRVYLQFKSKYSKQVGEAYVMVIVKKAVKNENSQDKSSSKKAIKKKENSKNKIEEKASLKPSVSEKKYPDKDESNKDSGNKELEKTEKENSESEKDSLKIQSTKNSQLPPLENNKEEIIIDESKNPIEKEQ</sequence>
<evidence type="ECO:0000256" key="1">
    <source>
        <dbReference type="ARBA" id="ARBA00022448"/>
    </source>
</evidence>
<feature type="domain" description="FMN-binding" evidence="7">
    <location>
        <begin position="290"/>
        <end position="363"/>
    </location>
</feature>
<evidence type="ECO:0000256" key="3">
    <source>
        <dbReference type="ARBA" id="ARBA00022630"/>
    </source>
</evidence>
<comment type="caution">
    <text evidence="8">The sequence shown here is derived from an EMBL/GenBank/DDBJ whole genome shotgun (WGS) entry which is preliminary data.</text>
</comment>
<evidence type="ECO:0000313" key="8">
    <source>
        <dbReference type="EMBL" id="EEB35218.1"/>
    </source>
</evidence>
<reference evidence="8 9" key="1">
    <citation type="submission" date="2008-09" db="EMBL/GenBank/DDBJ databases">
        <authorList>
            <person name="Fulton L."/>
            <person name="Clifton S."/>
            <person name="Fulton B."/>
            <person name="Xu J."/>
            <person name="Minx P."/>
            <person name="Pepin K.H."/>
            <person name="Johnson M."/>
            <person name="Thiruvilangam P."/>
            <person name="Bhonagiri V."/>
            <person name="Nash W.E."/>
            <person name="Mardis E.R."/>
            <person name="Wilson R.K."/>
        </authorList>
    </citation>
    <scope>NUCLEOTIDE SEQUENCE [LARGE SCALE GENOMIC DNA]</scope>
    <source>
        <strain evidence="8 9">DSM 7454</strain>
    </source>
</reference>
<evidence type="ECO:0000256" key="5">
    <source>
        <dbReference type="ARBA" id="ARBA00022982"/>
    </source>
</evidence>
<gene>
    <name evidence="8" type="ORF">ANHYDRO_01989</name>
</gene>
<dbReference type="GO" id="GO:0010181">
    <property type="term" value="F:FMN binding"/>
    <property type="evidence" value="ECO:0007669"/>
    <property type="project" value="InterPro"/>
</dbReference>